<gene>
    <name evidence="9" type="ORF">AB6A40_008981</name>
</gene>
<reference evidence="9 10" key="1">
    <citation type="submission" date="2024-08" db="EMBL/GenBank/DDBJ databases">
        <title>Gnathostoma spinigerum genome.</title>
        <authorList>
            <person name="Gonzalez-Bertolin B."/>
            <person name="Monzon S."/>
            <person name="Zaballos A."/>
            <person name="Jimenez P."/>
            <person name="Dekumyoy P."/>
            <person name="Varona S."/>
            <person name="Cuesta I."/>
            <person name="Sumanam S."/>
            <person name="Adisakwattana P."/>
            <person name="Gasser R.B."/>
            <person name="Hernandez-Gonzalez A."/>
            <person name="Young N.D."/>
            <person name="Perteguer M.J."/>
        </authorList>
    </citation>
    <scope>NUCLEOTIDE SEQUENCE [LARGE SCALE GENOMIC DNA]</scope>
    <source>
        <strain evidence="9">AL3</strain>
        <tissue evidence="9">Liver</tissue>
    </source>
</reference>
<keyword evidence="5" id="KW-0342">GTP-binding</keyword>
<dbReference type="InterPro" id="IPR027417">
    <property type="entry name" value="P-loop_NTPase"/>
</dbReference>
<dbReference type="GO" id="GO:0016787">
    <property type="term" value="F:hydrolase activity"/>
    <property type="evidence" value="ECO:0007669"/>
    <property type="project" value="UniProtKB-KW"/>
</dbReference>
<evidence type="ECO:0000313" key="10">
    <source>
        <dbReference type="Proteomes" id="UP001608902"/>
    </source>
</evidence>
<evidence type="ECO:0000259" key="8">
    <source>
        <dbReference type="PROSITE" id="PS51721"/>
    </source>
</evidence>
<organism evidence="9 10">
    <name type="scientific">Gnathostoma spinigerum</name>
    <dbReference type="NCBI Taxonomy" id="75299"/>
    <lineage>
        <taxon>Eukaryota</taxon>
        <taxon>Metazoa</taxon>
        <taxon>Ecdysozoa</taxon>
        <taxon>Nematoda</taxon>
        <taxon>Chromadorea</taxon>
        <taxon>Rhabditida</taxon>
        <taxon>Spirurina</taxon>
        <taxon>Gnathostomatomorpha</taxon>
        <taxon>Gnathostomatoidea</taxon>
        <taxon>Gnathostomatidae</taxon>
        <taxon>Gnathostoma</taxon>
    </lineage>
</organism>
<keyword evidence="3" id="KW-0547">Nucleotide-binding</keyword>
<dbReference type="InterPro" id="IPR006073">
    <property type="entry name" value="GTP-bd"/>
</dbReference>
<keyword evidence="10" id="KW-1185">Reference proteome</keyword>
<evidence type="ECO:0000256" key="2">
    <source>
        <dbReference type="ARBA" id="ARBA00022490"/>
    </source>
</evidence>
<keyword evidence="2" id="KW-0963">Cytoplasm</keyword>
<dbReference type="SUPFAM" id="SSF52540">
    <property type="entry name" value="P-loop containing nucleoside triphosphate hydrolases"/>
    <property type="match status" value="1"/>
</dbReference>
<evidence type="ECO:0000256" key="6">
    <source>
        <dbReference type="ARBA" id="ARBA00040145"/>
    </source>
</evidence>
<name>A0ABD6ET15_9BILA</name>
<dbReference type="AlphaFoldDB" id="A0ABD6ET15"/>
<dbReference type="PROSITE" id="PS51721">
    <property type="entry name" value="G_CP"/>
    <property type="match status" value="1"/>
</dbReference>
<dbReference type="GO" id="GO:0005525">
    <property type="term" value="F:GTP binding"/>
    <property type="evidence" value="ECO:0007669"/>
    <property type="project" value="UniProtKB-KW"/>
</dbReference>
<dbReference type="Pfam" id="PF01926">
    <property type="entry name" value="MMR_HSR1"/>
    <property type="match status" value="1"/>
</dbReference>
<accession>A0ABD6ET15</accession>
<evidence type="ECO:0000256" key="4">
    <source>
        <dbReference type="ARBA" id="ARBA00022801"/>
    </source>
</evidence>
<protein>
    <recommendedName>
        <fullName evidence="6">Large subunit GTPase 1 homolog</fullName>
    </recommendedName>
</protein>
<dbReference type="InterPro" id="IPR030378">
    <property type="entry name" value="G_CP_dom"/>
</dbReference>
<dbReference type="EMBL" id="JBGFUD010008907">
    <property type="protein sequence ID" value="MFH4982272.1"/>
    <property type="molecule type" value="Genomic_DNA"/>
</dbReference>
<evidence type="ECO:0000313" key="9">
    <source>
        <dbReference type="EMBL" id="MFH4982272.1"/>
    </source>
</evidence>
<keyword evidence="4" id="KW-0378">Hydrolase</keyword>
<feature type="domain" description="CP-type G" evidence="8">
    <location>
        <begin position="174"/>
        <end position="384"/>
    </location>
</feature>
<dbReference type="Gene3D" id="3.40.50.300">
    <property type="entry name" value="P-loop containing nucleotide triphosphate hydrolases"/>
    <property type="match status" value="1"/>
</dbReference>
<dbReference type="InterPro" id="IPR043358">
    <property type="entry name" value="GNL1-like"/>
</dbReference>
<sequence length="590" mass="67239">MTKRRPSNRRPKGDNKDLGSALVAENGRNRRAYRSAIKEDYPSLQHSFNFREATARNVDSIVAESSLDEFMHKAELAGTKFTADRDEVKVLEKEIVHSYNIPTGSSIRDYTHLKAKYSERLKIPRMPPRMMWRDAAELNKAEQEMFLKWRTSLADLQQVEGLTLTPFERNLELWRQLWRVVEKSDIIVQVVDARNPLLFRSIDLECYVKECDIGKQCILLINKADLLTSEQISLWRKWFAENDIEAIFWSATDVEKDESSKSVNYNDSSNPDCPAVETKDLPVVDNQSTSETEQLTRRPYMRTSKELLSYLKMKSYISSKGDLRRPLVVGMVGYPNVGKSSTINRIIGEKKVPVSATPGKTKHLQTLVVDSEITLCDCPGLVMPSFAFSRSEMLLSGILPIDQMRDHLEPVTLLISRIPRQHFESKYSIMLRKPADNDDHNELPTANELLTTVAFMKGYMSHSGVPDCSRAARLILKEVVSGVLKWVASPPNIDQELFDALTYQSLHESAKFRTKGAVVLHQLENRHLLEDVRSSDVDGQFFDGDQSSAHICHLRGACSSVNNAVAPNRKKHHNKNKREKLRRIFAHLDA</sequence>
<dbReference type="GO" id="GO:0005737">
    <property type="term" value="C:cytoplasm"/>
    <property type="evidence" value="ECO:0007669"/>
    <property type="project" value="UniProtKB-SubCell"/>
</dbReference>
<dbReference type="PANTHER" id="PTHR45709">
    <property type="entry name" value="LARGE SUBUNIT GTPASE 1 HOMOLOG-RELATED"/>
    <property type="match status" value="1"/>
</dbReference>
<comment type="subcellular location">
    <subcellularLocation>
        <location evidence="1">Cytoplasm</location>
    </subcellularLocation>
</comment>
<evidence type="ECO:0000256" key="7">
    <source>
        <dbReference type="SAM" id="MobiDB-lite"/>
    </source>
</evidence>
<evidence type="ECO:0000256" key="3">
    <source>
        <dbReference type="ARBA" id="ARBA00022741"/>
    </source>
</evidence>
<comment type="caution">
    <text evidence="9">The sequence shown here is derived from an EMBL/GenBank/DDBJ whole genome shotgun (WGS) entry which is preliminary data.</text>
</comment>
<feature type="compositionally biased region" description="Basic residues" evidence="7">
    <location>
        <begin position="1"/>
        <end position="10"/>
    </location>
</feature>
<feature type="region of interest" description="Disordered" evidence="7">
    <location>
        <begin position="1"/>
        <end position="20"/>
    </location>
</feature>
<evidence type="ECO:0000256" key="5">
    <source>
        <dbReference type="ARBA" id="ARBA00023134"/>
    </source>
</evidence>
<proteinExistence type="predicted"/>
<evidence type="ECO:0000256" key="1">
    <source>
        <dbReference type="ARBA" id="ARBA00004496"/>
    </source>
</evidence>
<dbReference type="PANTHER" id="PTHR45709:SF2">
    <property type="entry name" value="LARGE SUBUNIT GTPASE 1 HOMOLOG"/>
    <property type="match status" value="1"/>
</dbReference>
<dbReference type="Proteomes" id="UP001608902">
    <property type="component" value="Unassembled WGS sequence"/>
</dbReference>
<dbReference type="CDD" id="cd01857">
    <property type="entry name" value="HSR1_MMR1"/>
    <property type="match status" value="1"/>
</dbReference>